<dbReference type="STRING" id="383372.Rcas_0260"/>
<keyword evidence="11" id="KW-1185">Reference proteome</keyword>
<comment type="caution">
    <text evidence="8">Lacks conserved residue(s) required for the propagation of feature annotation.</text>
</comment>
<dbReference type="InterPro" id="IPR025877">
    <property type="entry name" value="MobA-like_NTP_Trfase"/>
</dbReference>
<dbReference type="Proteomes" id="UP000000263">
    <property type="component" value="Chromosome"/>
</dbReference>
<dbReference type="CDD" id="cd02503">
    <property type="entry name" value="MobA"/>
    <property type="match status" value="1"/>
</dbReference>
<comment type="cofactor">
    <cofactor evidence="8">
        <name>Mg(2+)</name>
        <dbReference type="ChEBI" id="CHEBI:18420"/>
    </cofactor>
</comment>
<organism evidence="10 11">
    <name type="scientific">Roseiflexus castenholzii (strain DSM 13941 / HLO8)</name>
    <dbReference type="NCBI Taxonomy" id="383372"/>
    <lineage>
        <taxon>Bacteria</taxon>
        <taxon>Bacillati</taxon>
        <taxon>Chloroflexota</taxon>
        <taxon>Chloroflexia</taxon>
        <taxon>Chloroflexales</taxon>
        <taxon>Roseiflexineae</taxon>
        <taxon>Roseiflexaceae</taxon>
        <taxon>Roseiflexus</taxon>
    </lineage>
</organism>
<feature type="domain" description="MobA-like NTP transferase" evidence="9">
    <location>
        <begin position="5"/>
        <end position="165"/>
    </location>
</feature>
<keyword evidence="7 8" id="KW-0501">Molybdenum cofactor biosynthesis</keyword>
<dbReference type="GO" id="GO:0005525">
    <property type="term" value="F:GTP binding"/>
    <property type="evidence" value="ECO:0007669"/>
    <property type="project" value="UniProtKB-UniRule"/>
</dbReference>
<dbReference type="EC" id="2.7.7.77" evidence="8"/>
<dbReference type="RefSeq" id="WP_011997797.1">
    <property type="nucleotide sequence ID" value="NC_009767.1"/>
</dbReference>
<accession>A7NG06</accession>
<proteinExistence type="inferred from homology"/>
<dbReference type="GO" id="GO:0046872">
    <property type="term" value="F:metal ion binding"/>
    <property type="evidence" value="ECO:0007669"/>
    <property type="project" value="UniProtKB-KW"/>
</dbReference>
<feature type="binding site" evidence="8">
    <location>
        <position position="68"/>
    </location>
    <ligand>
        <name>GTP</name>
        <dbReference type="ChEBI" id="CHEBI:37565"/>
    </ligand>
</feature>
<keyword evidence="2 8" id="KW-0808">Transferase</keyword>
<comment type="subcellular location">
    <subcellularLocation>
        <location evidence="8">Cytoplasm</location>
    </subcellularLocation>
</comment>
<evidence type="ECO:0000256" key="4">
    <source>
        <dbReference type="ARBA" id="ARBA00022741"/>
    </source>
</evidence>
<dbReference type="GO" id="GO:0005737">
    <property type="term" value="C:cytoplasm"/>
    <property type="evidence" value="ECO:0007669"/>
    <property type="project" value="UniProtKB-SubCell"/>
</dbReference>
<evidence type="ECO:0000256" key="7">
    <source>
        <dbReference type="ARBA" id="ARBA00023150"/>
    </source>
</evidence>
<evidence type="ECO:0000256" key="2">
    <source>
        <dbReference type="ARBA" id="ARBA00022679"/>
    </source>
</evidence>
<gene>
    <name evidence="8" type="primary">mobA</name>
    <name evidence="10" type="ordered locus">Rcas_0260</name>
</gene>
<dbReference type="HOGENOM" id="CLU_055597_2_1_0"/>
<feature type="binding site" evidence="8">
    <location>
        <position position="97"/>
    </location>
    <ligand>
        <name>GTP</name>
        <dbReference type="ChEBI" id="CHEBI:37565"/>
    </ligand>
</feature>
<dbReference type="PANTHER" id="PTHR19136:SF81">
    <property type="entry name" value="MOLYBDENUM COFACTOR GUANYLYLTRANSFERASE"/>
    <property type="match status" value="1"/>
</dbReference>
<dbReference type="AlphaFoldDB" id="A7NG06"/>
<evidence type="ECO:0000256" key="1">
    <source>
        <dbReference type="ARBA" id="ARBA00022490"/>
    </source>
</evidence>
<dbReference type="PANTHER" id="PTHR19136">
    <property type="entry name" value="MOLYBDENUM COFACTOR GUANYLYLTRANSFERASE"/>
    <property type="match status" value="1"/>
</dbReference>
<name>A7NG06_ROSCS</name>
<comment type="domain">
    <text evidence="8">The N-terminal domain determines nucleotide recognition and specific binding, while the C-terminal domain determines the specific binding to the target protein.</text>
</comment>
<feature type="binding site" evidence="8">
    <location>
        <begin position="8"/>
        <end position="10"/>
    </location>
    <ligand>
        <name>GTP</name>
        <dbReference type="ChEBI" id="CHEBI:37565"/>
    </ligand>
</feature>
<evidence type="ECO:0000313" key="10">
    <source>
        <dbReference type="EMBL" id="ABU56393.1"/>
    </source>
</evidence>
<dbReference type="GO" id="GO:0006777">
    <property type="term" value="P:Mo-molybdopterin cofactor biosynthetic process"/>
    <property type="evidence" value="ECO:0007669"/>
    <property type="project" value="UniProtKB-KW"/>
</dbReference>
<feature type="binding site" evidence="8">
    <location>
        <position position="97"/>
    </location>
    <ligand>
        <name>Mg(2+)</name>
        <dbReference type="ChEBI" id="CHEBI:18420"/>
    </ligand>
</feature>
<sequence>MSTSCIIVAGGSSRRMGNDKRRLRLWSDCGPMLLEHMVTRAARISDDVVVALNDPAAWSGLPARLVCDEIAHGGPLAGLAAGLAVCRYEYALAMACDLPLVQDALIDALLAYPRPYDALAPLRPNDGARAPRNALAVEPLLAVYRRTCLPAIRACLQRGARALVDPLGMIDTRYLAPDVWRQYDPHGLSFINLNRPEDVARVKTIIADGGR</sequence>
<dbReference type="eggNOG" id="COG0746">
    <property type="taxonomic scope" value="Bacteria"/>
</dbReference>
<evidence type="ECO:0000256" key="3">
    <source>
        <dbReference type="ARBA" id="ARBA00022723"/>
    </source>
</evidence>
<comment type="similarity">
    <text evidence="8">Belongs to the MobA family.</text>
</comment>
<evidence type="ECO:0000259" key="9">
    <source>
        <dbReference type="Pfam" id="PF12804"/>
    </source>
</evidence>
<protein>
    <recommendedName>
        <fullName evidence="8">Probable molybdenum cofactor guanylyltransferase</fullName>
        <shortName evidence="8">MoCo guanylyltransferase</shortName>
        <ecNumber evidence="8">2.7.7.77</ecNumber>
    </recommendedName>
    <alternativeName>
        <fullName evidence="8">GTP:molybdopterin guanylyltransferase</fullName>
    </alternativeName>
    <alternativeName>
        <fullName evidence="8">Mo-MPT guanylyltransferase</fullName>
    </alternativeName>
    <alternativeName>
        <fullName evidence="8">Molybdopterin guanylyltransferase</fullName>
    </alternativeName>
    <alternativeName>
        <fullName evidence="8">Molybdopterin-guanine dinucleotide synthase</fullName>
        <shortName evidence="8">MGD synthase</shortName>
    </alternativeName>
</protein>
<feature type="binding site" evidence="8">
    <location>
        <position position="21"/>
    </location>
    <ligand>
        <name>GTP</name>
        <dbReference type="ChEBI" id="CHEBI:37565"/>
    </ligand>
</feature>
<dbReference type="KEGG" id="rca:Rcas_0260"/>
<evidence type="ECO:0000256" key="5">
    <source>
        <dbReference type="ARBA" id="ARBA00022842"/>
    </source>
</evidence>
<comment type="function">
    <text evidence="8">Transfers a GMP moiety from GTP to Mo-molybdopterin (Mo-MPT) cofactor (Moco or molybdenum cofactor) to form Mo-molybdopterin guanine dinucleotide (Mo-MGD) cofactor.</text>
</comment>
<keyword evidence="1 8" id="KW-0963">Cytoplasm</keyword>
<dbReference type="InterPro" id="IPR029044">
    <property type="entry name" value="Nucleotide-diphossugar_trans"/>
</dbReference>
<keyword evidence="4 8" id="KW-0547">Nucleotide-binding</keyword>
<dbReference type="EMBL" id="CP000804">
    <property type="protein sequence ID" value="ABU56393.1"/>
    <property type="molecule type" value="Genomic_DNA"/>
</dbReference>
<keyword evidence="3 8" id="KW-0479">Metal-binding</keyword>
<dbReference type="HAMAP" id="MF_00316">
    <property type="entry name" value="MobA"/>
    <property type="match status" value="1"/>
</dbReference>
<dbReference type="Pfam" id="PF12804">
    <property type="entry name" value="NTP_transf_3"/>
    <property type="match status" value="1"/>
</dbReference>
<evidence type="ECO:0000256" key="8">
    <source>
        <dbReference type="HAMAP-Rule" id="MF_00316"/>
    </source>
</evidence>
<dbReference type="SUPFAM" id="SSF53448">
    <property type="entry name" value="Nucleotide-diphospho-sugar transferases"/>
    <property type="match status" value="1"/>
</dbReference>
<keyword evidence="6 8" id="KW-0342">GTP-binding</keyword>
<reference evidence="10 11" key="1">
    <citation type="submission" date="2007-08" db="EMBL/GenBank/DDBJ databases">
        <title>Complete sequence of Roseiflexus castenholzii DSM 13941.</title>
        <authorList>
            <consortium name="US DOE Joint Genome Institute"/>
            <person name="Copeland A."/>
            <person name="Lucas S."/>
            <person name="Lapidus A."/>
            <person name="Barry K."/>
            <person name="Glavina del Rio T."/>
            <person name="Dalin E."/>
            <person name="Tice H."/>
            <person name="Pitluck S."/>
            <person name="Thompson L.S."/>
            <person name="Brettin T."/>
            <person name="Bruce D."/>
            <person name="Detter J.C."/>
            <person name="Han C."/>
            <person name="Tapia R."/>
            <person name="Schmutz J."/>
            <person name="Larimer F."/>
            <person name="Land M."/>
            <person name="Hauser L."/>
            <person name="Kyrpides N."/>
            <person name="Mikhailova N."/>
            <person name="Bryant D.A."/>
            <person name="Hanada S."/>
            <person name="Tsukatani Y."/>
            <person name="Richardson P."/>
        </authorList>
    </citation>
    <scope>NUCLEOTIDE SEQUENCE [LARGE SCALE GENOMIC DNA]</scope>
    <source>
        <strain evidence="11">DSM 13941 / HLO8</strain>
    </source>
</reference>
<dbReference type="InterPro" id="IPR013482">
    <property type="entry name" value="Molybde_CF_guanTrfase"/>
</dbReference>
<comment type="catalytic activity">
    <reaction evidence="8">
        <text>Mo-molybdopterin + GTP + H(+) = Mo-molybdopterin guanine dinucleotide + diphosphate</text>
        <dbReference type="Rhea" id="RHEA:34243"/>
        <dbReference type="ChEBI" id="CHEBI:15378"/>
        <dbReference type="ChEBI" id="CHEBI:33019"/>
        <dbReference type="ChEBI" id="CHEBI:37565"/>
        <dbReference type="ChEBI" id="CHEBI:71302"/>
        <dbReference type="ChEBI" id="CHEBI:71310"/>
        <dbReference type="EC" id="2.7.7.77"/>
    </reaction>
</comment>
<evidence type="ECO:0000256" key="6">
    <source>
        <dbReference type="ARBA" id="ARBA00023134"/>
    </source>
</evidence>
<dbReference type="Gene3D" id="3.90.550.10">
    <property type="entry name" value="Spore Coat Polysaccharide Biosynthesis Protein SpsA, Chain A"/>
    <property type="match status" value="1"/>
</dbReference>
<keyword evidence="5 8" id="KW-0460">Magnesium</keyword>
<evidence type="ECO:0000313" key="11">
    <source>
        <dbReference type="Proteomes" id="UP000000263"/>
    </source>
</evidence>
<dbReference type="OrthoDB" id="9788394at2"/>
<dbReference type="GO" id="GO:0061603">
    <property type="term" value="F:molybdenum cofactor guanylyltransferase activity"/>
    <property type="evidence" value="ECO:0007669"/>
    <property type="project" value="UniProtKB-EC"/>
</dbReference>